<dbReference type="Proteomes" id="UP000641386">
    <property type="component" value="Unassembled WGS sequence"/>
</dbReference>
<comment type="caution">
    <text evidence="2">The sequence shown here is derived from an EMBL/GenBank/DDBJ whole genome shotgun (WGS) entry which is preliminary data.</text>
</comment>
<feature type="region of interest" description="Disordered" evidence="1">
    <location>
        <begin position="44"/>
        <end position="67"/>
    </location>
</feature>
<reference evidence="2" key="1">
    <citation type="journal article" date="2014" name="Int. J. Syst. Evol. Microbiol.">
        <title>Complete genome sequence of Corynebacterium casei LMG S-19264T (=DSM 44701T), isolated from a smear-ripened cheese.</title>
        <authorList>
            <consortium name="US DOE Joint Genome Institute (JGI-PGF)"/>
            <person name="Walter F."/>
            <person name="Albersmeier A."/>
            <person name="Kalinowski J."/>
            <person name="Ruckert C."/>
        </authorList>
    </citation>
    <scope>NUCLEOTIDE SEQUENCE</scope>
    <source>
        <strain evidence="2">JCM 3302</strain>
    </source>
</reference>
<accession>A0A918ZI49</accession>
<sequence length="145" mass="15351">MVAGFTSILAHNCDVARFEVDSSGVAADLENPVTATEAYNRARHYGGTQTNGPVGRAARAESEGRPCPDCGTTMETGTDHAPAPEHDPPLVLHYYRGGGSEMTNAERRAYARNDGINGATCQACQRSQGAEMAKVSKAIKRNLGL</sequence>
<keyword evidence="3" id="KW-1185">Reference proteome</keyword>
<evidence type="ECO:0000256" key="1">
    <source>
        <dbReference type="SAM" id="MobiDB-lite"/>
    </source>
</evidence>
<reference evidence="2" key="2">
    <citation type="submission" date="2020-09" db="EMBL/GenBank/DDBJ databases">
        <authorList>
            <person name="Sun Q."/>
            <person name="Ohkuma M."/>
        </authorList>
    </citation>
    <scope>NUCLEOTIDE SEQUENCE</scope>
    <source>
        <strain evidence="2">JCM 3302</strain>
    </source>
</reference>
<dbReference type="EMBL" id="BNBC01000001">
    <property type="protein sequence ID" value="GHE54096.1"/>
    <property type="molecule type" value="Genomic_DNA"/>
</dbReference>
<protein>
    <submittedName>
        <fullName evidence="2">Uncharacterized protein</fullName>
    </submittedName>
</protein>
<dbReference type="AlphaFoldDB" id="A0A918ZI49"/>
<name>A0A918ZI49_9ACTN</name>
<evidence type="ECO:0000313" key="2">
    <source>
        <dbReference type="EMBL" id="GHE54096.1"/>
    </source>
</evidence>
<gene>
    <name evidence="2" type="ORF">GCM10014715_03780</name>
</gene>
<evidence type="ECO:0000313" key="3">
    <source>
        <dbReference type="Proteomes" id="UP000641386"/>
    </source>
</evidence>
<organism evidence="2 3">
    <name type="scientific">Streptomyces spiralis</name>
    <dbReference type="NCBI Taxonomy" id="66376"/>
    <lineage>
        <taxon>Bacteria</taxon>
        <taxon>Bacillati</taxon>
        <taxon>Actinomycetota</taxon>
        <taxon>Actinomycetes</taxon>
        <taxon>Kitasatosporales</taxon>
        <taxon>Streptomycetaceae</taxon>
        <taxon>Streptomyces</taxon>
    </lineage>
</organism>
<proteinExistence type="predicted"/>